<keyword evidence="7" id="KW-0812">Transmembrane</keyword>
<dbReference type="KEGG" id="bdi:100840329"/>
<dbReference type="GO" id="GO:0000139">
    <property type="term" value="C:Golgi membrane"/>
    <property type="evidence" value="ECO:0000318"/>
    <property type="project" value="GO_Central"/>
</dbReference>
<evidence type="ECO:0000256" key="10">
    <source>
        <dbReference type="ARBA" id="ARBA00023034"/>
    </source>
</evidence>
<evidence type="ECO:0000256" key="8">
    <source>
        <dbReference type="ARBA" id="ARBA00022968"/>
    </source>
</evidence>
<dbReference type="PANTHER" id="PTHR11214">
    <property type="entry name" value="BETA-1,3-N-ACETYLGLUCOSAMINYLTRANSFERASE"/>
    <property type="match status" value="1"/>
</dbReference>
<evidence type="ECO:0000256" key="14">
    <source>
        <dbReference type="SAM" id="SignalP"/>
    </source>
</evidence>
<dbReference type="RefSeq" id="XP_003572649.1">
    <property type="nucleotide sequence ID" value="XM_003572601.4"/>
</dbReference>
<dbReference type="SMART" id="SM00276">
    <property type="entry name" value="GLECT"/>
    <property type="match status" value="1"/>
</dbReference>
<evidence type="ECO:0000256" key="9">
    <source>
        <dbReference type="ARBA" id="ARBA00022989"/>
    </source>
</evidence>
<dbReference type="STRING" id="15368.I1IAW0"/>
<dbReference type="HOGENOM" id="CLU_017063_1_0_1"/>
<sequence length="618" mass="68852">MWTTKRLSITVLITFFSVLVVRHMIVNGTASGASRIQILHTNPLAWLSNPVDAPVASPENTEVVPVTTDASNSSNSGNSSVERFQWLDTWNHMKQLANISSGLPHATEAINDARTAWENLTISVQNASSPWPDKERLCPYSIRRMNASESQGSDFTFDIPCGLVAGSSVTVIGTPGSLSGNFWIDLVGTTFPGESEKPIVLHYNVRLNGDKLTEGPIIVQNAYLASNGWGYEDRCPGNSSNNATEVDNLEGCNSMVGREQKSIMNSKNHTGAKQGGKPSTYFPFKQGYLAIATLRIGLEGIHMTVDGKHITSFAYRAGLEPWFVTEVRISGDFKLVSAIASGLPTSEDLENSFDLDMLKSSPIPDGKDLDLLIGIFSTANNFKRRMAIRRTWMQYHVVRNGTVAIRFFVGLHTNLMVNKELWNEAHTYGDIQVLPFVDYYSLITWKTLAICIYGTSAVSAKYLMKTDDDAFVRVDAIHSSVQQLNVSKGLLYGRINADSAPHRNRESKWYISSEEWPGEKYPPWAHGPGYVVSVDIAKTINIWYKTSSLKMFKLEDVAMGIWVDEMKKGGLPVRYETDERIHIDGCKEGYIVAHYQEPRDMLCMWEKLLRTNKATCCT</sequence>
<keyword evidence="9" id="KW-1133">Transmembrane helix</keyword>
<keyword evidence="11" id="KW-0472">Membrane</keyword>
<keyword evidence="8" id="KW-0735">Signal-anchor</keyword>
<proteinExistence type="inferred from homology"/>
<evidence type="ECO:0000256" key="2">
    <source>
        <dbReference type="ARBA" id="ARBA00004323"/>
    </source>
</evidence>
<evidence type="ECO:0000256" key="11">
    <source>
        <dbReference type="ARBA" id="ARBA00023136"/>
    </source>
</evidence>
<reference evidence="17" key="3">
    <citation type="submission" date="2018-08" db="UniProtKB">
        <authorList>
            <consortium name="EnsemblPlants"/>
        </authorList>
    </citation>
    <scope>IDENTIFICATION</scope>
    <source>
        <strain evidence="17">cv. Bd21</strain>
    </source>
</reference>
<dbReference type="Gene3D" id="2.60.120.200">
    <property type="match status" value="1"/>
</dbReference>
<dbReference type="UniPathway" id="UPA00378"/>
<dbReference type="SMART" id="SM00908">
    <property type="entry name" value="Gal-bind_lectin"/>
    <property type="match status" value="1"/>
</dbReference>
<dbReference type="GO" id="GO:0030246">
    <property type="term" value="F:carbohydrate binding"/>
    <property type="evidence" value="ECO:0007669"/>
    <property type="project" value="InterPro"/>
</dbReference>
<evidence type="ECO:0000256" key="13">
    <source>
        <dbReference type="ARBA" id="ARBA00023211"/>
    </source>
</evidence>
<dbReference type="SUPFAM" id="SSF49899">
    <property type="entry name" value="Concanavalin A-like lectins/glucanases"/>
    <property type="match status" value="1"/>
</dbReference>
<evidence type="ECO:0000256" key="7">
    <source>
        <dbReference type="ARBA" id="ARBA00022692"/>
    </source>
</evidence>
<dbReference type="Proteomes" id="UP000008810">
    <property type="component" value="Chromosome 3"/>
</dbReference>
<comment type="similarity">
    <text evidence="4">Belongs to the glycosyltransferase 31 family.</text>
</comment>
<gene>
    <name evidence="17" type="primary">LOC100840329</name>
    <name evidence="16" type="ORF">BRADI_3g46820v3</name>
</gene>
<dbReference type="Gene3D" id="3.90.550.50">
    <property type="match status" value="1"/>
</dbReference>
<protein>
    <recommendedName>
        <fullName evidence="15">Galectin domain-containing protein</fullName>
    </recommendedName>
</protein>
<reference evidence="16 17" key="1">
    <citation type="journal article" date="2010" name="Nature">
        <title>Genome sequencing and analysis of the model grass Brachypodium distachyon.</title>
        <authorList>
            <consortium name="International Brachypodium Initiative"/>
        </authorList>
    </citation>
    <scope>NUCLEOTIDE SEQUENCE [LARGE SCALE GENOMIC DNA]</scope>
    <source>
        <strain evidence="16">Bd21</strain>
        <strain evidence="17">cv. Bd21</strain>
    </source>
</reference>
<evidence type="ECO:0000256" key="12">
    <source>
        <dbReference type="ARBA" id="ARBA00023180"/>
    </source>
</evidence>
<dbReference type="FunFam" id="3.90.550.50:FF:000015">
    <property type="entry name" value="Beta-1,3-galactosyltransferase GALT1"/>
    <property type="match status" value="1"/>
</dbReference>
<evidence type="ECO:0000259" key="15">
    <source>
        <dbReference type="PROSITE" id="PS51304"/>
    </source>
</evidence>
<dbReference type="GeneID" id="100840329"/>
<comment type="subcellular location">
    <subcellularLocation>
        <location evidence="2">Golgi apparatus membrane</location>
        <topology evidence="2">Single-pass type II membrane protein</topology>
    </subcellularLocation>
</comment>
<dbReference type="OMA" id="AWENLTI"/>
<organism evidence="16">
    <name type="scientific">Brachypodium distachyon</name>
    <name type="common">Purple false brome</name>
    <name type="synonym">Trachynia distachya</name>
    <dbReference type="NCBI Taxonomy" id="15368"/>
    <lineage>
        <taxon>Eukaryota</taxon>
        <taxon>Viridiplantae</taxon>
        <taxon>Streptophyta</taxon>
        <taxon>Embryophyta</taxon>
        <taxon>Tracheophyta</taxon>
        <taxon>Spermatophyta</taxon>
        <taxon>Magnoliopsida</taxon>
        <taxon>Liliopsida</taxon>
        <taxon>Poales</taxon>
        <taxon>Poaceae</taxon>
        <taxon>BOP clade</taxon>
        <taxon>Pooideae</taxon>
        <taxon>Stipodae</taxon>
        <taxon>Brachypodieae</taxon>
        <taxon>Brachypodium</taxon>
    </lineage>
</organism>
<keyword evidence="14" id="KW-0732">Signal</keyword>
<dbReference type="Pfam" id="PF00337">
    <property type="entry name" value="Gal-bind_lectin"/>
    <property type="match status" value="1"/>
</dbReference>
<reference evidence="16" key="2">
    <citation type="submission" date="2017-06" db="EMBL/GenBank/DDBJ databases">
        <title>WGS assembly of Brachypodium distachyon.</title>
        <authorList>
            <consortium name="The International Brachypodium Initiative"/>
            <person name="Lucas S."/>
            <person name="Harmon-Smith M."/>
            <person name="Lail K."/>
            <person name="Tice H."/>
            <person name="Grimwood J."/>
            <person name="Bruce D."/>
            <person name="Barry K."/>
            <person name="Shu S."/>
            <person name="Lindquist E."/>
            <person name="Wang M."/>
            <person name="Pitluck S."/>
            <person name="Vogel J.P."/>
            <person name="Garvin D.F."/>
            <person name="Mockler T.C."/>
            <person name="Schmutz J."/>
            <person name="Rokhsar D."/>
            <person name="Bevan M.W."/>
        </authorList>
    </citation>
    <scope>NUCLEOTIDE SEQUENCE</scope>
    <source>
        <strain evidence="16">Bd21</strain>
    </source>
</reference>
<feature type="domain" description="Galectin" evidence="15">
    <location>
        <begin position="155"/>
        <end position="342"/>
    </location>
</feature>
<dbReference type="CDD" id="cd00070">
    <property type="entry name" value="GLECT"/>
    <property type="match status" value="1"/>
</dbReference>
<dbReference type="Pfam" id="PF01762">
    <property type="entry name" value="Galactosyl_T"/>
    <property type="match status" value="1"/>
</dbReference>
<keyword evidence="6" id="KW-0808">Transferase</keyword>
<accession>I1IAW0</accession>
<keyword evidence="18" id="KW-1185">Reference proteome</keyword>
<evidence type="ECO:0000313" key="16">
    <source>
        <dbReference type="EMBL" id="KQK00023.1"/>
    </source>
</evidence>
<dbReference type="EMBL" id="CM000882">
    <property type="protein sequence ID" value="KQK00023.1"/>
    <property type="molecule type" value="Genomic_DNA"/>
</dbReference>
<dbReference type="EnsemblPlants" id="KQK00023">
    <property type="protein sequence ID" value="KQK00023"/>
    <property type="gene ID" value="BRADI_3g46820v3"/>
</dbReference>
<evidence type="ECO:0000256" key="1">
    <source>
        <dbReference type="ARBA" id="ARBA00001936"/>
    </source>
</evidence>
<dbReference type="OrthoDB" id="2139606at2759"/>
<dbReference type="GO" id="GO:1901137">
    <property type="term" value="P:carbohydrate derivative biosynthetic process"/>
    <property type="evidence" value="ECO:0007669"/>
    <property type="project" value="UniProtKB-ARBA"/>
</dbReference>
<dbReference type="Gramene" id="KQK00023">
    <property type="protein sequence ID" value="KQK00023"/>
    <property type="gene ID" value="BRADI_3g46820v3"/>
</dbReference>
<feature type="signal peptide" evidence="14">
    <location>
        <begin position="1"/>
        <end position="23"/>
    </location>
</feature>
<dbReference type="InterPro" id="IPR001079">
    <property type="entry name" value="Galectin_CRD"/>
</dbReference>
<evidence type="ECO:0000256" key="4">
    <source>
        <dbReference type="ARBA" id="ARBA00008661"/>
    </source>
</evidence>
<dbReference type="GO" id="GO:0008378">
    <property type="term" value="F:galactosyltransferase activity"/>
    <property type="evidence" value="ECO:0000318"/>
    <property type="project" value="GO_Central"/>
</dbReference>
<feature type="chain" id="PRO_5014095162" description="Galectin domain-containing protein" evidence="14">
    <location>
        <begin position="24"/>
        <end position="618"/>
    </location>
</feature>
<evidence type="ECO:0000256" key="6">
    <source>
        <dbReference type="ARBA" id="ARBA00022679"/>
    </source>
</evidence>
<evidence type="ECO:0000256" key="3">
    <source>
        <dbReference type="ARBA" id="ARBA00004922"/>
    </source>
</evidence>
<dbReference type="InterPro" id="IPR013320">
    <property type="entry name" value="ConA-like_dom_sf"/>
</dbReference>
<keyword evidence="5" id="KW-0328">Glycosyltransferase</keyword>
<name>I1IAW0_BRADI</name>
<comment type="pathway">
    <text evidence="3">Protein modification; protein glycosylation.</text>
</comment>
<comment type="cofactor">
    <cofactor evidence="1">
        <name>Mn(2+)</name>
        <dbReference type="ChEBI" id="CHEBI:29035"/>
    </cofactor>
</comment>
<evidence type="ECO:0000256" key="5">
    <source>
        <dbReference type="ARBA" id="ARBA00022676"/>
    </source>
</evidence>
<dbReference type="PROSITE" id="PS51304">
    <property type="entry name" value="GALECTIN"/>
    <property type="match status" value="1"/>
</dbReference>
<keyword evidence="12" id="KW-0325">Glycoprotein</keyword>
<keyword evidence="10" id="KW-0333">Golgi apparatus</keyword>
<evidence type="ECO:0000313" key="17">
    <source>
        <dbReference type="EnsemblPlants" id="KQK00023"/>
    </source>
</evidence>
<dbReference type="eggNOG" id="KOG2287">
    <property type="taxonomic scope" value="Eukaryota"/>
</dbReference>
<dbReference type="AlphaFoldDB" id="I1IAW0"/>
<dbReference type="PANTHER" id="PTHR11214:SF133">
    <property type="entry name" value="OS02G0577300 PROTEIN"/>
    <property type="match status" value="1"/>
</dbReference>
<evidence type="ECO:0000313" key="18">
    <source>
        <dbReference type="Proteomes" id="UP000008810"/>
    </source>
</evidence>
<keyword evidence="13" id="KW-0464">Manganese</keyword>
<dbReference type="InterPro" id="IPR002659">
    <property type="entry name" value="Glyco_trans_31"/>
</dbReference>